<evidence type="ECO:0000256" key="1">
    <source>
        <dbReference type="ARBA" id="ARBA00004123"/>
    </source>
</evidence>
<dbReference type="PROSITE" id="PS00842">
    <property type="entry name" value="XPG_2"/>
    <property type="match status" value="1"/>
</dbReference>
<organism evidence="21 22">
    <name type="scientific">Ridgeia piscesae</name>
    <name type="common">Tubeworm</name>
    <dbReference type="NCBI Taxonomy" id="27915"/>
    <lineage>
        <taxon>Eukaryota</taxon>
        <taxon>Metazoa</taxon>
        <taxon>Spiralia</taxon>
        <taxon>Lophotrochozoa</taxon>
        <taxon>Annelida</taxon>
        <taxon>Polychaeta</taxon>
        <taxon>Sedentaria</taxon>
        <taxon>Canalipalpata</taxon>
        <taxon>Sabellida</taxon>
        <taxon>Siboglinidae</taxon>
        <taxon>Ridgeia</taxon>
    </lineage>
</organism>
<reference evidence="21" key="1">
    <citation type="journal article" date="2023" name="Mol. Biol. Evol.">
        <title>Third-Generation Sequencing Reveals the Adaptive Role of the Epigenome in Three Deep-Sea Polychaetes.</title>
        <authorList>
            <person name="Perez M."/>
            <person name="Aroh O."/>
            <person name="Sun Y."/>
            <person name="Lan Y."/>
            <person name="Juniper S.K."/>
            <person name="Young C.R."/>
            <person name="Angers B."/>
            <person name="Qian P.Y."/>
        </authorList>
    </citation>
    <scope>NUCLEOTIDE SEQUENCE</scope>
    <source>
        <strain evidence="21">R07B-5</strain>
    </source>
</reference>
<dbReference type="GO" id="GO:0005634">
    <property type="term" value="C:nucleus"/>
    <property type="evidence" value="ECO:0007669"/>
    <property type="project" value="UniProtKB-SubCell"/>
</dbReference>
<accession>A0AAD9NXC2</accession>
<evidence type="ECO:0000256" key="16">
    <source>
        <dbReference type="ARBA" id="ARBA00055562"/>
    </source>
</evidence>
<comment type="subcellular location">
    <subcellularLocation>
        <location evidence="1 17">Nucleus</location>
    </subcellularLocation>
</comment>
<evidence type="ECO:0000256" key="12">
    <source>
        <dbReference type="ARBA" id="ARBA00022881"/>
    </source>
</evidence>
<protein>
    <recommendedName>
        <fullName evidence="3 17">Exonuclease 1</fullName>
        <ecNumber evidence="17">3.1.-.-</ecNumber>
    </recommendedName>
</protein>
<dbReference type="AlphaFoldDB" id="A0AAD9NXC2"/>
<keyword evidence="4 17" id="KW-0540">Nuclease</keyword>
<feature type="region of interest" description="Disordered" evidence="18">
    <location>
        <begin position="812"/>
        <end position="833"/>
    </location>
</feature>
<feature type="compositionally biased region" description="Polar residues" evidence="18">
    <location>
        <begin position="852"/>
        <end position="866"/>
    </location>
</feature>
<keyword evidence="8 17" id="KW-0228">DNA excision</keyword>
<keyword evidence="5 17" id="KW-0479">Metal-binding</keyword>
<feature type="region of interest" description="Disordered" evidence="18">
    <location>
        <begin position="562"/>
        <end position="683"/>
    </location>
</feature>
<evidence type="ECO:0000256" key="6">
    <source>
        <dbReference type="ARBA" id="ARBA00022759"/>
    </source>
</evidence>
<keyword evidence="14 17" id="KW-0234">DNA repair</keyword>
<evidence type="ECO:0000256" key="9">
    <source>
        <dbReference type="ARBA" id="ARBA00022801"/>
    </source>
</evidence>
<evidence type="ECO:0000256" key="13">
    <source>
        <dbReference type="ARBA" id="ARBA00023125"/>
    </source>
</evidence>
<dbReference type="PRINTS" id="PR00853">
    <property type="entry name" value="XPGRADSUPER"/>
</dbReference>
<evidence type="ECO:0000256" key="3">
    <source>
        <dbReference type="ARBA" id="ARBA00020324"/>
    </source>
</evidence>
<dbReference type="SMART" id="SM00484">
    <property type="entry name" value="XPGI"/>
    <property type="match status" value="1"/>
</dbReference>
<keyword evidence="6" id="KW-0255">Endonuclease</keyword>
<dbReference type="SMART" id="SM00485">
    <property type="entry name" value="XPGN"/>
    <property type="match status" value="1"/>
</dbReference>
<dbReference type="SUPFAM" id="SSF88723">
    <property type="entry name" value="PIN domain-like"/>
    <property type="match status" value="1"/>
</dbReference>
<dbReference type="Pfam" id="PF00867">
    <property type="entry name" value="XPG_I"/>
    <property type="match status" value="1"/>
</dbReference>
<dbReference type="PANTHER" id="PTHR11081">
    <property type="entry name" value="FLAP ENDONUCLEASE FAMILY MEMBER"/>
    <property type="match status" value="1"/>
</dbReference>
<dbReference type="InterPro" id="IPR006085">
    <property type="entry name" value="XPG_DNA_repair_N"/>
</dbReference>
<comment type="cofactor">
    <cofactor evidence="17">
        <name>Mg(2+)</name>
        <dbReference type="ChEBI" id="CHEBI:18420"/>
    </cofactor>
    <text evidence="17">Binds 2 magnesium ions per subunit. They probably participate in the reaction catalyzed by the enzyme. May bind an additional third magnesium ion after substrate binding.</text>
</comment>
<comment type="function">
    <text evidence="16">5'-&gt;3' double-stranded DNA exonuclease which may also contain a cryptic 3'-&gt;5' double-stranded DNA exonuclease activity. Also exhibits endonuclease activity against 5'-overhanging flap structures similar to those generated by displacement synthesis when DNA polymerase encounters the 5'-end of a downstream Okazaki fragment. Required for DNA mismatch repair (MMR).</text>
</comment>
<dbReference type="GO" id="GO:0003677">
    <property type="term" value="F:DNA binding"/>
    <property type="evidence" value="ECO:0007669"/>
    <property type="project" value="UniProtKB-UniRule"/>
</dbReference>
<evidence type="ECO:0000256" key="11">
    <source>
        <dbReference type="ARBA" id="ARBA00022842"/>
    </source>
</evidence>
<dbReference type="InterPro" id="IPR019974">
    <property type="entry name" value="XPG_CS"/>
</dbReference>
<dbReference type="SMART" id="SM00279">
    <property type="entry name" value="HhH2"/>
    <property type="match status" value="1"/>
</dbReference>
<dbReference type="CDD" id="cd09857">
    <property type="entry name" value="PIN_EXO1"/>
    <property type="match status" value="1"/>
</dbReference>
<name>A0AAD9NXC2_RIDPI</name>
<evidence type="ECO:0000256" key="5">
    <source>
        <dbReference type="ARBA" id="ARBA00022723"/>
    </source>
</evidence>
<evidence type="ECO:0000256" key="15">
    <source>
        <dbReference type="ARBA" id="ARBA00023242"/>
    </source>
</evidence>
<dbReference type="GO" id="GO:0046872">
    <property type="term" value="F:metal ion binding"/>
    <property type="evidence" value="ECO:0007669"/>
    <property type="project" value="UniProtKB-UniRule"/>
</dbReference>
<comment type="function">
    <text evidence="17">5'-&gt;3' double-stranded DNA exonuclease which may also possess a cryptic 3'-&gt;5' double-stranded DNA exonuclease activity. Functions in DNA mismatch repair.</text>
</comment>
<evidence type="ECO:0000256" key="10">
    <source>
        <dbReference type="ARBA" id="ARBA00022839"/>
    </source>
</evidence>
<proteinExistence type="inferred from homology"/>
<feature type="compositionally biased region" description="Basic and acidic residues" evidence="18">
    <location>
        <begin position="666"/>
        <end position="675"/>
    </location>
</feature>
<feature type="compositionally biased region" description="Polar residues" evidence="18">
    <location>
        <begin position="620"/>
        <end position="631"/>
    </location>
</feature>
<evidence type="ECO:0000259" key="20">
    <source>
        <dbReference type="SMART" id="SM00485"/>
    </source>
</evidence>
<dbReference type="InterPro" id="IPR036279">
    <property type="entry name" value="5-3_exonuclease_C_sf"/>
</dbReference>
<dbReference type="GO" id="GO:0017108">
    <property type="term" value="F:5'-flap endonuclease activity"/>
    <property type="evidence" value="ECO:0007669"/>
    <property type="project" value="TreeGrafter"/>
</dbReference>
<dbReference type="Proteomes" id="UP001209878">
    <property type="component" value="Unassembled WGS sequence"/>
</dbReference>
<feature type="domain" description="XPG N-terminal" evidence="20">
    <location>
        <begin position="1"/>
        <end position="99"/>
    </location>
</feature>
<dbReference type="InterPro" id="IPR029060">
    <property type="entry name" value="PIN-like_dom_sf"/>
</dbReference>
<evidence type="ECO:0000256" key="17">
    <source>
        <dbReference type="RuleBase" id="RU910737"/>
    </source>
</evidence>
<dbReference type="EC" id="3.1.-.-" evidence="17"/>
<evidence type="ECO:0000313" key="22">
    <source>
        <dbReference type="Proteomes" id="UP001209878"/>
    </source>
</evidence>
<keyword evidence="15 17" id="KW-0539">Nucleus</keyword>
<feature type="compositionally biased region" description="Low complexity" evidence="18">
    <location>
        <begin position="709"/>
        <end position="721"/>
    </location>
</feature>
<evidence type="ECO:0000256" key="7">
    <source>
        <dbReference type="ARBA" id="ARBA00022763"/>
    </source>
</evidence>
<dbReference type="InterPro" id="IPR008918">
    <property type="entry name" value="HhH2"/>
</dbReference>
<feature type="region of interest" description="Disordered" evidence="18">
    <location>
        <begin position="407"/>
        <end position="453"/>
    </location>
</feature>
<keyword evidence="7 17" id="KW-0227">DNA damage</keyword>
<dbReference type="InterPro" id="IPR037315">
    <property type="entry name" value="EXO1_H3TH"/>
</dbReference>
<comment type="caution">
    <text evidence="21">The sequence shown here is derived from an EMBL/GenBank/DDBJ whole genome shotgun (WGS) entry which is preliminary data.</text>
</comment>
<dbReference type="Gene3D" id="3.40.50.1010">
    <property type="entry name" value="5'-nuclease"/>
    <property type="match status" value="1"/>
</dbReference>
<evidence type="ECO:0000256" key="8">
    <source>
        <dbReference type="ARBA" id="ARBA00022769"/>
    </source>
</evidence>
<feature type="domain" description="XPG-I" evidence="19">
    <location>
        <begin position="138"/>
        <end position="206"/>
    </location>
</feature>
<feature type="compositionally biased region" description="Low complexity" evidence="18">
    <location>
        <begin position="603"/>
        <end position="619"/>
    </location>
</feature>
<evidence type="ECO:0000256" key="18">
    <source>
        <dbReference type="SAM" id="MobiDB-lite"/>
    </source>
</evidence>
<dbReference type="CDD" id="cd09908">
    <property type="entry name" value="H3TH_EXO1"/>
    <property type="match status" value="1"/>
</dbReference>
<feature type="compositionally biased region" description="Acidic residues" evidence="18">
    <location>
        <begin position="419"/>
        <end position="428"/>
    </location>
</feature>
<dbReference type="EMBL" id="JAODUO010000278">
    <property type="protein sequence ID" value="KAK2184179.1"/>
    <property type="molecule type" value="Genomic_DNA"/>
</dbReference>
<feature type="region of interest" description="Disordered" evidence="18">
    <location>
        <begin position="513"/>
        <end position="532"/>
    </location>
</feature>
<feature type="region of interest" description="Disordered" evidence="18">
    <location>
        <begin position="849"/>
        <end position="881"/>
    </location>
</feature>
<evidence type="ECO:0000256" key="14">
    <source>
        <dbReference type="ARBA" id="ARBA00023204"/>
    </source>
</evidence>
<dbReference type="GO" id="GO:0035312">
    <property type="term" value="F:5'-3' DNA exonuclease activity"/>
    <property type="evidence" value="ECO:0007669"/>
    <property type="project" value="UniProtKB-UniRule"/>
</dbReference>
<dbReference type="FunFam" id="3.40.50.1010:FF:000096">
    <property type="entry name" value="Exonuclease 1"/>
    <property type="match status" value="1"/>
</dbReference>
<dbReference type="GO" id="GO:0006298">
    <property type="term" value="P:mismatch repair"/>
    <property type="evidence" value="ECO:0007669"/>
    <property type="project" value="TreeGrafter"/>
</dbReference>
<keyword evidence="10 17" id="KW-0269">Exonuclease</keyword>
<comment type="similarity">
    <text evidence="2 17">Belongs to the XPG/RAD2 endonuclease family. EXO1 subfamily.</text>
</comment>
<keyword evidence="11 17" id="KW-0460">Magnesium</keyword>
<evidence type="ECO:0000256" key="4">
    <source>
        <dbReference type="ARBA" id="ARBA00022722"/>
    </source>
</evidence>
<dbReference type="GO" id="GO:0006310">
    <property type="term" value="P:DNA recombination"/>
    <property type="evidence" value="ECO:0007669"/>
    <property type="project" value="TreeGrafter"/>
</dbReference>
<keyword evidence="12 17" id="KW-0267">Excision nuclease</keyword>
<feature type="region of interest" description="Disordered" evidence="18">
    <location>
        <begin position="709"/>
        <end position="741"/>
    </location>
</feature>
<keyword evidence="22" id="KW-1185">Reference proteome</keyword>
<dbReference type="InterPro" id="IPR006084">
    <property type="entry name" value="XPG/Rad2"/>
</dbReference>
<dbReference type="PANTHER" id="PTHR11081:SF8">
    <property type="entry name" value="EXONUCLEASE 1"/>
    <property type="match status" value="1"/>
</dbReference>
<gene>
    <name evidence="21" type="ORF">NP493_277g02033</name>
</gene>
<keyword evidence="9 17" id="KW-0378">Hydrolase</keyword>
<feature type="compositionally biased region" description="Polar residues" evidence="18">
    <location>
        <begin position="575"/>
        <end position="584"/>
    </location>
</feature>
<dbReference type="Pfam" id="PF00752">
    <property type="entry name" value="XPG_N"/>
    <property type="match status" value="1"/>
</dbReference>
<sequence>MGIQGLLPFLKKASRQANVKEFRGCTVAIDSYCWLHRGAFACAEKLAMGEKTDQYVHYCMKYVNSLLHYGLKPIMVFDGCRLPSKRNVEKARRERRDVNRKKAAQLLREGKRSEARDCLTKCIDITPHMALQLMNACRAKGVDCIVAPYEADAQLAYLSSAGFAQLVITEDSDLVLFGCDCIMFKMDFAGNGIVIEKRMLNEALDMRADVFTFDKFRYMCILSGCDYLPSLPGIGLGKACKIFQRTRQTDMKRVVRKIPALLNMKSLTVPNEYIEGFERADNTFLYQLVFDPLQRKLIPLTPYPPDMDPHTLDYAGPYMCQEKALQIALGNIDINTGARIAHFMPDTHRPRSANNNGTKSPLSIWDPDFRPASASVRSDISVTTGNRLTVNRPSTKDTVVSVRLTAVQHSKKRLRQADESNESEEDALDNPSLAAMYGRSQSPTTPARHPERKHRHIEDDFLEILHNKSAHFESPPEPANSPPTNEQHSTVEGEEKLVPDHCSLKLHRNKFAVGGRNAGRKPRFDLNKSGQEQEECEVKSRFFVSSKPHHKTPFFKQLETVDASTCGSEDESSDGDQGNNTIPSLPQHPPGGSRLQLQKDSRSPFSSFSFSKFHSSQDSPCGSTASSQSTARFIPVKPTKLACPDETDTFSENDHSSVSEENQSEVDNKIGHSVDSDLSQSQRPSLYSIDTDDVEFSLFETDISSQQSVDSPSLLSVSKSFSRADSQPRPSQDTRKCPSMSSFFATERQGQFRYTPGRVNEKLHSAGDLSAFGSNHSSSNNEKRPENCSRVPLIWCGISGLKTLGKCRASGLSRGGMGGRKQKENAAKNTSSQLSMRNFLGQFKLEKREKLQSSTERGPLSVSPNKDNVVDSPLGLTPETEPLIMTTSATVHRKLAL</sequence>
<dbReference type="InterPro" id="IPR006086">
    <property type="entry name" value="XPG-I_dom"/>
</dbReference>
<dbReference type="InterPro" id="IPR044752">
    <property type="entry name" value="PIN-like_EXO1"/>
</dbReference>
<evidence type="ECO:0000259" key="19">
    <source>
        <dbReference type="SMART" id="SM00484"/>
    </source>
</evidence>
<dbReference type="SUPFAM" id="SSF47807">
    <property type="entry name" value="5' to 3' exonuclease, C-terminal subdomain"/>
    <property type="match status" value="1"/>
</dbReference>
<keyword evidence="13 17" id="KW-0238">DNA-binding</keyword>
<dbReference type="FunFam" id="1.10.150.20:FF:000011">
    <property type="entry name" value="exonuclease 1"/>
    <property type="match status" value="1"/>
</dbReference>
<evidence type="ECO:0000313" key="21">
    <source>
        <dbReference type="EMBL" id="KAK2184179.1"/>
    </source>
</evidence>
<feature type="region of interest" description="Disordered" evidence="18">
    <location>
        <begin position="471"/>
        <end position="493"/>
    </location>
</feature>
<dbReference type="Gene3D" id="1.10.150.20">
    <property type="entry name" value="5' to 3' exonuclease, C-terminal subdomain"/>
    <property type="match status" value="1"/>
</dbReference>
<evidence type="ECO:0000256" key="2">
    <source>
        <dbReference type="ARBA" id="ARBA00010563"/>
    </source>
</evidence>